<dbReference type="GO" id="GO:0006888">
    <property type="term" value="P:endoplasmic reticulum to Golgi vesicle-mediated transport"/>
    <property type="evidence" value="ECO:0007669"/>
    <property type="project" value="TreeGrafter"/>
</dbReference>
<evidence type="ECO:0000313" key="12">
    <source>
        <dbReference type="EMBL" id="OMJ29405.1"/>
    </source>
</evidence>
<name>A0A1R1YRD1_9FUNG</name>
<accession>A0A1R1YRD1</accession>
<protein>
    <submittedName>
        <fullName evidence="12">SEC12-like protein 2</fullName>
    </submittedName>
</protein>
<reference evidence="13" key="1">
    <citation type="submission" date="2017-01" db="EMBL/GenBank/DDBJ databases">
        <authorList>
            <person name="Wang Y."/>
            <person name="White M."/>
            <person name="Kvist S."/>
            <person name="Moncalvo J.-M."/>
        </authorList>
    </citation>
    <scope>NUCLEOTIDE SEQUENCE [LARGE SCALE GENOMIC DNA]</scope>
    <source>
        <strain evidence="13">ID-206-W2</strain>
    </source>
</reference>
<evidence type="ECO:0000256" key="2">
    <source>
        <dbReference type="ARBA" id="ARBA00022448"/>
    </source>
</evidence>
<comment type="subcellular location">
    <subcellularLocation>
        <location evidence="1">Endoplasmic reticulum membrane</location>
        <topology evidence="1">Single-pass membrane protein</topology>
    </subcellularLocation>
</comment>
<dbReference type="InterPro" id="IPR015943">
    <property type="entry name" value="WD40/YVTN_repeat-like_dom_sf"/>
</dbReference>
<proteinExistence type="predicted"/>
<keyword evidence="2" id="KW-0813">Transport</keyword>
<dbReference type="InterPro" id="IPR045260">
    <property type="entry name" value="Sec12-like"/>
</dbReference>
<gene>
    <name evidence="12" type="ORF">AYI69_g1093</name>
</gene>
<sequence length="259" mass="27844">MAQSQTRNIHSVGFPISCIDVSSNDDIFLGGGGGPGRSGVKNKIKFITFDPKGFVICSGSSDGTIAIVTRSELLIINSNTGNKIQAINDPRSLAGDSVVFRSCKFGNSSETQNRLYTVLNSTKKKGSYITIWNTNNWTKITSKFVSNSPITSFCLSFDGKLIAFANASMELVVLQASSLRTLLRIQDAHTFAITCVAFNRSSTCLYSGSADETFGVSLLPEFKSLNIADQIVSTVNANIYLISAILVIIALLLAALNFI</sequence>
<keyword evidence="10 11" id="KW-0472">Membrane</keyword>
<dbReference type="InterPro" id="IPR011047">
    <property type="entry name" value="Quinoprotein_ADH-like_sf"/>
</dbReference>
<evidence type="ECO:0000256" key="9">
    <source>
        <dbReference type="ARBA" id="ARBA00022989"/>
    </source>
</evidence>
<evidence type="ECO:0000313" key="13">
    <source>
        <dbReference type="Proteomes" id="UP000187429"/>
    </source>
</evidence>
<keyword evidence="13" id="KW-1185">Reference proteome</keyword>
<dbReference type="GO" id="GO:0005085">
    <property type="term" value="F:guanyl-nucleotide exchange factor activity"/>
    <property type="evidence" value="ECO:0007669"/>
    <property type="project" value="InterPro"/>
</dbReference>
<dbReference type="SMART" id="SM00320">
    <property type="entry name" value="WD40"/>
    <property type="match status" value="2"/>
</dbReference>
<dbReference type="Gene3D" id="2.130.10.10">
    <property type="entry name" value="YVTN repeat-like/Quinoprotein amine dehydrogenase"/>
    <property type="match status" value="2"/>
</dbReference>
<evidence type="ECO:0000256" key="3">
    <source>
        <dbReference type="ARBA" id="ARBA00022574"/>
    </source>
</evidence>
<organism evidence="12 13">
    <name type="scientific">Smittium culicis</name>
    <dbReference type="NCBI Taxonomy" id="133412"/>
    <lineage>
        <taxon>Eukaryota</taxon>
        <taxon>Fungi</taxon>
        <taxon>Fungi incertae sedis</taxon>
        <taxon>Zoopagomycota</taxon>
        <taxon>Kickxellomycotina</taxon>
        <taxon>Harpellomycetes</taxon>
        <taxon>Harpellales</taxon>
        <taxon>Legeriomycetaceae</taxon>
        <taxon>Smittium</taxon>
    </lineage>
</organism>
<dbReference type="SUPFAM" id="SSF50998">
    <property type="entry name" value="Quinoprotein alcohol dehydrogenase-like"/>
    <property type="match status" value="1"/>
</dbReference>
<evidence type="ECO:0000256" key="11">
    <source>
        <dbReference type="SAM" id="Phobius"/>
    </source>
</evidence>
<dbReference type="GO" id="GO:0005789">
    <property type="term" value="C:endoplasmic reticulum membrane"/>
    <property type="evidence" value="ECO:0007669"/>
    <property type="project" value="UniProtKB-SubCell"/>
</dbReference>
<dbReference type="OrthoDB" id="2013972at2759"/>
<dbReference type="Proteomes" id="UP000187429">
    <property type="component" value="Unassembled WGS sequence"/>
</dbReference>
<keyword evidence="8" id="KW-0653">Protein transport</keyword>
<dbReference type="Pfam" id="PF00400">
    <property type="entry name" value="WD40"/>
    <property type="match status" value="2"/>
</dbReference>
<evidence type="ECO:0000256" key="1">
    <source>
        <dbReference type="ARBA" id="ARBA00004389"/>
    </source>
</evidence>
<keyword evidence="5" id="KW-0677">Repeat</keyword>
<evidence type="ECO:0000256" key="6">
    <source>
        <dbReference type="ARBA" id="ARBA00022824"/>
    </source>
</evidence>
<evidence type="ECO:0000256" key="4">
    <source>
        <dbReference type="ARBA" id="ARBA00022692"/>
    </source>
</evidence>
<evidence type="ECO:0000256" key="7">
    <source>
        <dbReference type="ARBA" id="ARBA00022892"/>
    </source>
</evidence>
<keyword evidence="6" id="KW-0256">Endoplasmic reticulum</keyword>
<keyword evidence="3" id="KW-0853">WD repeat</keyword>
<dbReference type="AlphaFoldDB" id="A0A1R1YRD1"/>
<dbReference type="InterPro" id="IPR001680">
    <property type="entry name" value="WD40_rpt"/>
</dbReference>
<feature type="transmembrane region" description="Helical" evidence="11">
    <location>
        <begin position="239"/>
        <end position="258"/>
    </location>
</feature>
<keyword evidence="9 11" id="KW-1133">Transmembrane helix</keyword>
<dbReference type="PANTHER" id="PTHR23284">
    <property type="entry name" value="PROLACTIN REGULATORY ELEMENT BINDING PROTEIN"/>
    <property type="match status" value="1"/>
</dbReference>
<dbReference type="GO" id="GO:0015031">
    <property type="term" value="P:protein transport"/>
    <property type="evidence" value="ECO:0007669"/>
    <property type="project" value="UniProtKB-KW"/>
</dbReference>
<keyword evidence="4 11" id="KW-0812">Transmembrane</keyword>
<dbReference type="PANTHER" id="PTHR23284:SF0">
    <property type="entry name" value="PROLACTIN REGULATORY ELEMENT-BINDING PROTEIN"/>
    <property type="match status" value="1"/>
</dbReference>
<dbReference type="EMBL" id="LSSM01000292">
    <property type="protein sequence ID" value="OMJ29405.1"/>
    <property type="molecule type" value="Genomic_DNA"/>
</dbReference>
<evidence type="ECO:0000256" key="8">
    <source>
        <dbReference type="ARBA" id="ARBA00022927"/>
    </source>
</evidence>
<dbReference type="GO" id="GO:0003400">
    <property type="term" value="P:regulation of COPII vesicle coating"/>
    <property type="evidence" value="ECO:0007669"/>
    <property type="project" value="TreeGrafter"/>
</dbReference>
<keyword evidence="7" id="KW-0931">ER-Golgi transport</keyword>
<comment type="caution">
    <text evidence="12">The sequence shown here is derived from an EMBL/GenBank/DDBJ whole genome shotgun (WGS) entry which is preliminary data.</text>
</comment>
<evidence type="ECO:0000256" key="10">
    <source>
        <dbReference type="ARBA" id="ARBA00023136"/>
    </source>
</evidence>
<evidence type="ECO:0000256" key="5">
    <source>
        <dbReference type="ARBA" id="ARBA00022737"/>
    </source>
</evidence>